<keyword evidence="1" id="KW-0472">Membrane</keyword>
<keyword evidence="1" id="KW-1133">Transmembrane helix</keyword>
<keyword evidence="1" id="KW-0812">Transmembrane</keyword>
<name>A0ABS5SH31_9BACT</name>
<organism evidence="2 3">
    <name type="scientific">Geomobilimonas luticola</name>
    <dbReference type="NCBI Taxonomy" id="1114878"/>
    <lineage>
        <taxon>Bacteria</taxon>
        <taxon>Pseudomonadati</taxon>
        <taxon>Thermodesulfobacteriota</taxon>
        <taxon>Desulfuromonadia</taxon>
        <taxon>Geobacterales</taxon>
        <taxon>Geobacteraceae</taxon>
        <taxon>Geomobilimonas</taxon>
    </lineage>
</organism>
<dbReference type="RefSeq" id="WP_214176669.1">
    <property type="nucleotide sequence ID" value="NZ_JAHCVK010000014.1"/>
</dbReference>
<sequence>MDKDKEKQEISVIGRLISVEVLLLLMGIGSLVSGIVTGQATQMFWGVMIISGSIALYFVRKKDWKKHWEEQEAMQQIYEQKLKEKREREHGDKK</sequence>
<keyword evidence="3" id="KW-1185">Reference proteome</keyword>
<reference evidence="2 3" key="1">
    <citation type="submission" date="2021-05" db="EMBL/GenBank/DDBJ databases">
        <title>The draft genome of Geobacter luticola JCM 17780.</title>
        <authorList>
            <person name="Xu Z."/>
            <person name="Masuda Y."/>
            <person name="Itoh H."/>
            <person name="Senoo K."/>
        </authorList>
    </citation>
    <scope>NUCLEOTIDE SEQUENCE [LARGE SCALE GENOMIC DNA]</scope>
    <source>
        <strain evidence="2 3">JCM 17780</strain>
    </source>
</reference>
<comment type="caution">
    <text evidence="2">The sequence shown here is derived from an EMBL/GenBank/DDBJ whole genome shotgun (WGS) entry which is preliminary data.</text>
</comment>
<evidence type="ECO:0000313" key="3">
    <source>
        <dbReference type="Proteomes" id="UP000756860"/>
    </source>
</evidence>
<protein>
    <submittedName>
        <fullName evidence="2">Uncharacterized protein</fullName>
    </submittedName>
</protein>
<dbReference type="Proteomes" id="UP000756860">
    <property type="component" value="Unassembled WGS sequence"/>
</dbReference>
<evidence type="ECO:0000313" key="2">
    <source>
        <dbReference type="EMBL" id="MBT0654660.1"/>
    </source>
</evidence>
<dbReference type="EMBL" id="JAHCVK010000014">
    <property type="protein sequence ID" value="MBT0654660.1"/>
    <property type="molecule type" value="Genomic_DNA"/>
</dbReference>
<feature type="transmembrane region" description="Helical" evidence="1">
    <location>
        <begin position="42"/>
        <end position="59"/>
    </location>
</feature>
<accession>A0ABS5SH31</accession>
<proteinExistence type="predicted"/>
<evidence type="ECO:0000256" key="1">
    <source>
        <dbReference type="SAM" id="Phobius"/>
    </source>
</evidence>
<gene>
    <name evidence="2" type="ORF">KI810_16530</name>
</gene>
<feature type="transmembrane region" description="Helical" evidence="1">
    <location>
        <begin position="12"/>
        <end position="36"/>
    </location>
</feature>